<organism evidence="4 5">
    <name type="scientific">Lyophyllum shimeji</name>
    <name type="common">Hon-shimeji</name>
    <name type="synonym">Tricholoma shimeji</name>
    <dbReference type="NCBI Taxonomy" id="47721"/>
    <lineage>
        <taxon>Eukaryota</taxon>
        <taxon>Fungi</taxon>
        <taxon>Dikarya</taxon>
        <taxon>Basidiomycota</taxon>
        <taxon>Agaricomycotina</taxon>
        <taxon>Agaricomycetes</taxon>
        <taxon>Agaricomycetidae</taxon>
        <taxon>Agaricales</taxon>
        <taxon>Tricholomatineae</taxon>
        <taxon>Lyophyllaceae</taxon>
        <taxon>Lyophyllum</taxon>
    </lineage>
</organism>
<evidence type="ECO:0000313" key="5">
    <source>
        <dbReference type="Proteomes" id="UP001063166"/>
    </source>
</evidence>
<name>A0A9P3PY74_LYOSH</name>
<feature type="compositionally biased region" description="Polar residues" evidence="1">
    <location>
        <begin position="359"/>
        <end position="378"/>
    </location>
</feature>
<feature type="compositionally biased region" description="Low complexity" evidence="1">
    <location>
        <begin position="379"/>
        <end position="398"/>
    </location>
</feature>
<feature type="signal peptide" evidence="3">
    <location>
        <begin position="1"/>
        <end position="16"/>
    </location>
</feature>
<protein>
    <submittedName>
        <fullName evidence="4">Uncharacterized protein</fullName>
    </submittedName>
</protein>
<dbReference type="AlphaFoldDB" id="A0A9P3PY74"/>
<dbReference type="PANTHER" id="PTHR35040:SF9">
    <property type="entry name" value="4-LIKE CELL SURFACE PROTEIN, PUTATIVE (AFU_ORTHOLOGUE AFUA_4G14080)-RELATED"/>
    <property type="match status" value="1"/>
</dbReference>
<evidence type="ECO:0000256" key="2">
    <source>
        <dbReference type="SAM" id="Phobius"/>
    </source>
</evidence>
<dbReference type="PANTHER" id="PTHR35040">
    <property type="match status" value="1"/>
</dbReference>
<gene>
    <name evidence="4" type="ORF">LshimejAT787_1401460</name>
</gene>
<keyword evidence="3" id="KW-0732">Signal</keyword>
<feature type="region of interest" description="Disordered" evidence="1">
    <location>
        <begin position="353"/>
        <end position="440"/>
    </location>
</feature>
<evidence type="ECO:0000313" key="4">
    <source>
        <dbReference type="EMBL" id="GLB43634.1"/>
    </source>
</evidence>
<sequence length="440" mass="45935">MLAILLLAIVVPCAFSLGVIAPLYYDPLGDCSRWAPISSAVSDHSAIPFYLVINPDDGPGAAGSQPDPSYDACVPNLRPASNSNAIVLGYVNLSSKAVSSALVEIDTYAGWSSTSRPTGIFFDSTTADSVTEYQSLVSHAREKGFNFIAMDPGEPPHSDYYSLADLINTYESSYANFKSSDLVITSSTPASKQSVILSKAPTSGSYSAVLSQIASLGLAAVYITDLSTSVSGIPKQWSSFVHNVAVVRQASPDSMPVSSPSLSGQTSAPANKPTNTLSGASFSQTPSSGAATTAKSAPAGAIVGGVLGAIVVILLVLFFMLWRRRKRLSQSDEAPIDPFLSRQPFTTLIQPLEKHPSDATGTSPSETEPGSSLSRPTVATNTTPSSASQPSPASNFAAGARGISEKRRGRASVAAASHRATISHRDSFDRPPSYHAESPV</sequence>
<reference evidence="4" key="1">
    <citation type="submission" date="2022-07" db="EMBL/GenBank/DDBJ databases">
        <title>The genome of Lyophyllum shimeji provides insight into the initial evolution of ectomycorrhizal fungal genome.</title>
        <authorList>
            <person name="Kobayashi Y."/>
            <person name="Shibata T."/>
            <person name="Hirakawa H."/>
            <person name="Shigenobu S."/>
            <person name="Nishiyama T."/>
            <person name="Yamada A."/>
            <person name="Hasebe M."/>
            <person name="Kawaguchi M."/>
        </authorList>
    </citation>
    <scope>NUCLEOTIDE SEQUENCE</scope>
    <source>
        <strain evidence="4">AT787</strain>
    </source>
</reference>
<keyword evidence="2" id="KW-0812">Transmembrane</keyword>
<dbReference type="EMBL" id="BRPK01000014">
    <property type="protein sequence ID" value="GLB43634.1"/>
    <property type="molecule type" value="Genomic_DNA"/>
</dbReference>
<evidence type="ECO:0000256" key="3">
    <source>
        <dbReference type="SAM" id="SignalP"/>
    </source>
</evidence>
<dbReference type="CDD" id="cd12087">
    <property type="entry name" value="TM_EGFR-like"/>
    <property type="match status" value="1"/>
</dbReference>
<dbReference type="Proteomes" id="UP001063166">
    <property type="component" value="Unassembled WGS sequence"/>
</dbReference>
<evidence type="ECO:0000256" key="1">
    <source>
        <dbReference type="SAM" id="MobiDB-lite"/>
    </source>
</evidence>
<dbReference type="OrthoDB" id="5342184at2759"/>
<keyword evidence="2" id="KW-1133">Transmembrane helix</keyword>
<feature type="transmembrane region" description="Helical" evidence="2">
    <location>
        <begin position="301"/>
        <end position="322"/>
    </location>
</feature>
<feature type="compositionally biased region" description="Polar residues" evidence="1">
    <location>
        <begin position="256"/>
        <end position="284"/>
    </location>
</feature>
<keyword evidence="2" id="KW-0472">Membrane</keyword>
<keyword evidence="5" id="KW-1185">Reference proteome</keyword>
<feature type="region of interest" description="Disordered" evidence="1">
    <location>
        <begin position="255"/>
        <end position="293"/>
    </location>
</feature>
<proteinExistence type="predicted"/>
<dbReference type="InterPro" id="IPR021986">
    <property type="entry name" value="Spherulin4"/>
</dbReference>
<feature type="chain" id="PRO_5040198810" evidence="3">
    <location>
        <begin position="17"/>
        <end position="440"/>
    </location>
</feature>
<comment type="caution">
    <text evidence="4">The sequence shown here is derived from an EMBL/GenBank/DDBJ whole genome shotgun (WGS) entry which is preliminary data.</text>
</comment>
<dbReference type="Pfam" id="PF12138">
    <property type="entry name" value="Spherulin4"/>
    <property type="match status" value="1"/>
</dbReference>
<accession>A0A9P3PY74</accession>